<dbReference type="InterPro" id="IPR014883">
    <property type="entry name" value="VRR_NUC"/>
</dbReference>
<dbReference type="GO" id="GO:0016788">
    <property type="term" value="F:hydrolase activity, acting on ester bonds"/>
    <property type="evidence" value="ECO:0007669"/>
    <property type="project" value="InterPro"/>
</dbReference>
<dbReference type="EMBL" id="LR796955">
    <property type="protein sequence ID" value="CAB4177572.1"/>
    <property type="molecule type" value="Genomic_DNA"/>
</dbReference>
<feature type="domain" description="VRR-NUC" evidence="4">
    <location>
        <begin position="1"/>
        <end position="81"/>
    </location>
</feature>
<evidence type="ECO:0000313" key="8">
    <source>
        <dbReference type="EMBL" id="CAB4202009.1"/>
    </source>
</evidence>
<sequence length="90" mass="10449">MLEKQIEAYLVKRVKEIGGIPYKFTSPSNRGVSDRIVVLPHGVVWFIELKRAGGKLTRLQVMFAETMHNMGQRYVCLWSKEDVDRWIGQL</sequence>
<evidence type="ECO:0000259" key="4">
    <source>
        <dbReference type="SMART" id="SM00990"/>
    </source>
</evidence>
<evidence type="ECO:0000256" key="2">
    <source>
        <dbReference type="ARBA" id="ARBA00022722"/>
    </source>
</evidence>
<dbReference type="SMART" id="SM00990">
    <property type="entry name" value="VRR_NUC"/>
    <property type="match status" value="1"/>
</dbReference>
<dbReference type="EMBL" id="LR797309">
    <property type="protein sequence ID" value="CAB4202009.1"/>
    <property type="molecule type" value="Genomic_DNA"/>
</dbReference>
<evidence type="ECO:0000256" key="3">
    <source>
        <dbReference type="ARBA" id="ARBA00022801"/>
    </source>
</evidence>
<evidence type="ECO:0000313" key="7">
    <source>
        <dbReference type="EMBL" id="CAB4177572.1"/>
    </source>
</evidence>
<evidence type="ECO:0000313" key="6">
    <source>
        <dbReference type="EMBL" id="CAB4171715.1"/>
    </source>
</evidence>
<accession>A0A6J5P9R8</accession>
<organism evidence="5">
    <name type="scientific">uncultured Caudovirales phage</name>
    <dbReference type="NCBI Taxonomy" id="2100421"/>
    <lineage>
        <taxon>Viruses</taxon>
        <taxon>Duplodnaviria</taxon>
        <taxon>Heunggongvirae</taxon>
        <taxon>Uroviricota</taxon>
        <taxon>Caudoviricetes</taxon>
        <taxon>Peduoviridae</taxon>
        <taxon>Maltschvirus</taxon>
        <taxon>Maltschvirus maltsch</taxon>
    </lineage>
</organism>
<keyword evidence="3" id="KW-0378">Hydrolase</keyword>
<dbReference type="Gene3D" id="3.40.1350.10">
    <property type="match status" value="1"/>
</dbReference>
<proteinExistence type="predicted"/>
<dbReference type="EMBL" id="LR796880">
    <property type="protein sequence ID" value="CAB4171715.1"/>
    <property type="molecule type" value="Genomic_DNA"/>
</dbReference>
<dbReference type="EMBL" id="LR796792">
    <property type="protein sequence ID" value="CAB4166696.1"/>
    <property type="molecule type" value="Genomic_DNA"/>
</dbReference>
<keyword evidence="2" id="KW-0540">Nuclease</keyword>
<reference evidence="5" key="1">
    <citation type="submission" date="2020-04" db="EMBL/GenBank/DDBJ databases">
        <authorList>
            <person name="Chiriac C."/>
            <person name="Salcher M."/>
            <person name="Ghai R."/>
            <person name="Kavagutti S V."/>
        </authorList>
    </citation>
    <scope>NUCLEOTIDE SEQUENCE</scope>
</reference>
<comment type="cofactor">
    <cofactor evidence="1">
        <name>Mg(2+)</name>
        <dbReference type="ChEBI" id="CHEBI:18420"/>
    </cofactor>
</comment>
<protein>
    <submittedName>
        <fullName evidence="5">VRR-NUC domain containing protein</fullName>
    </submittedName>
</protein>
<name>A0A6J5P9R8_9CAUD</name>
<evidence type="ECO:0000313" key="5">
    <source>
        <dbReference type="EMBL" id="CAB4166696.1"/>
    </source>
</evidence>
<dbReference type="GO" id="GO:0003676">
    <property type="term" value="F:nucleic acid binding"/>
    <property type="evidence" value="ECO:0007669"/>
    <property type="project" value="InterPro"/>
</dbReference>
<dbReference type="InterPro" id="IPR011856">
    <property type="entry name" value="tRNA_endonuc-like_dom_sf"/>
</dbReference>
<dbReference type="GO" id="GO:0004518">
    <property type="term" value="F:nuclease activity"/>
    <property type="evidence" value="ECO:0007669"/>
    <property type="project" value="UniProtKB-KW"/>
</dbReference>
<gene>
    <name evidence="7" type="ORF">UFOVP1010_11</name>
    <name evidence="8" type="ORF">UFOVP1359_52</name>
    <name evidence="5" type="ORF">UFOVP838_44</name>
    <name evidence="6" type="ORF">UFOVP932_23</name>
</gene>
<evidence type="ECO:0000256" key="1">
    <source>
        <dbReference type="ARBA" id="ARBA00001946"/>
    </source>
</evidence>